<keyword evidence="3" id="KW-1185">Reference proteome</keyword>
<reference evidence="2 3" key="1">
    <citation type="submission" date="2017-07" db="EMBL/GenBank/DDBJ databases">
        <title>Flavobacterium cyanobacteriorum sp. nov., isolated from cyanobacterial aggregates in a eutrophic lake.</title>
        <authorList>
            <person name="Cai H."/>
        </authorList>
    </citation>
    <scope>NUCLEOTIDE SEQUENCE [LARGE SCALE GENOMIC DNA]</scope>
    <source>
        <strain evidence="2 3">TH021</strain>
    </source>
</reference>
<protein>
    <submittedName>
        <fullName evidence="2">Uncharacterized protein</fullName>
    </submittedName>
</protein>
<proteinExistence type="predicted"/>
<dbReference type="EMBL" id="NOXV01000268">
    <property type="protein sequence ID" value="OYQ36621.1"/>
    <property type="molecule type" value="Genomic_DNA"/>
</dbReference>
<sequence length="82" mass="9129">MQESSRDRLAPGLSRDGSGILPAACFCGGEIQRTARNAIYKKAPKPAAPKPKDQLLLQYRKQTITAVATMVLKMYIYRVVYI</sequence>
<name>A0A255Z5B2_9FLAO</name>
<dbReference type="AlphaFoldDB" id="A0A255Z5B2"/>
<comment type="caution">
    <text evidence="2">The sequence shown here is derived from an EMBL/GenBank/DDBJ whole genome shotgun (WGS) entry which is preliminary data.</text>
</comment>
<evidence type="ECO:0000313" key="2">
    <source>
        <dbReference type="EMBL" id="OYQ36621.1"/>
    </source>
</evidence>
<gene>
    <name evidence="2" type="ORF">CHU92_09485</name>
</gene>
<dbReference type="Proteomes" id="UP000216605">
    <property type="component" value="Unassembled WGS sequence"/>
</dbReference>
<feature type="region of interest" description="Disordered" evidence="1">
    <location>
        <begin position="1"/>
        <end position="20"/>
    </location>
</feature>
<organism evidence="2 3">
    <name type="scientific">Flavobacterium cyanobacteriorum</name>
    <dbReference type="NCBI Taxonomy" id="2022802"/>
    <lineage>
        <taxon>Bacteria</taxon>
        <taxon>Pseudomonadati</taxon>
        <taxon>Bacteroidota</taxon>
        <taxon>Flavobacteriia</taxon>
        <taxon>Flavobacteriales</taxon>
        <taxon>Flavobacteriaceae</taxon>
        <taxon>Flavobacterium</taxon>
    </lineage>
</organism>
<accession>A0A255Z5B2</accession>
<evidence type="ECO:0000313" key="3">
    <source>
        <dbReference type="Proteomes" id="UP000216605"/>
    </source>
</evidence>
<evidence type="ECO:0000256" key="1">
    <source>
        <dbReference type="SAM" id="MobiDB-lite"/>
    </source>
</evidence>